<gene>
    <name evidence="1" type="ORF">CB5_LOCUS2259</name>
</gene>
<name>A0A6V7NKK5_ANACO</name>
<dbReference type="EMBL" id="LR862139">
    <property type="protein sequence ID" value="CAD1819048.1"/>
    <property type="molecule type" value="Genomic_DNA"/>
</dbReference>
<reference evidence="1" key="1">
    <citation type="submission" date="2020-07" db="EMBL/GenBank/DDBJ databases">
        <authorList>
            <person name="Lin J."/>
        </authorList>
    </citation>
    <scope>NUCLEOTIDE SEQUENCE</scope>
</reference>
<dbReference type="AlphaFoldDB" id="A0A6V7NKK5"/>
<evidence type="ECO:0000313" key="1">
    <source>
        <dbReference type="EMBL" id="CAD1819048.1"/>
    </source>
</evidence>
<accession>A0A6V7NKK5</accession>
<organism evidence="1">
    <name type="scientific">Ananas comosus var. bracteatus</name>
    <name type="common">red pineapple</name>
    <dbReference type="NCBI Taxonomy" id="296719"/>
    <lineage>
        <taxon>Eukaryota</taxon>
        <taxon>Viridiplantae</taxon>
        <taxon>Streptophyta</taxon>
        <taxon>Embryophyta</taxon>
        <taxon>Tracheophyta</taxon>
        <taxon>Spermatophyta</taxon>
        <taxon>Magnoliopsida</taxon>
        <taxon>Liliopsida</taxon>
        <taxon>Poales</taxon>
        <taxon>Bromeliaceae</taxon>
        <taxon>Bromelioideae</taxon>
        <taxon>Ananas</taxon>
    </lineage>
</organism>
<sequence length="130" mass="14887">MLLQKHKLQIGPFITRIGKLISGSYPSKAPDVYLLCQLDLPSLLCHNHVVFVLANQLVKHKKIISYHNQAETNPLKVNLDPFISYRVQLKTYKTINSNLSNCRDKNLRSSTQLKWGNTISIKVRSLQMIT</sequence>
<proteinExistence type="predicted"/>
<protein>
    <submittedName>
        <fullName evidence="1">Uncharacterized protein</fullName>
    </submittedName>
</protein>